<evidence type="ECO:0000313" key="1">
    <source>
        <dbReference type="EMBL" id="ENX31966.1"/>
    </source>
</evidence>
<dbReference type="PATRIC" id="fig|1217695.3.peg.3745"/>
<dbReference type="HOGENOM" id="CLU_968486_0_0_6"/>
<name>N9QPL7_9GAMM</name>
<gene>
    <name evidence="1" type="ORF">F889_03861</name>
</gene>
<evidence type="ECO:0000313" key="2">
    <source>
        <dbReference type="Proteomes" id="UP000013009"/>
    </source>
</evidence>
<dbReference type="EMBL" id="APRZ01000026">
    <property type="protein sequence ID" value="ENX31966.1"/>
    <property type="molecule type" value="Genomic_DNA"/>
</dbReference>
<dbReference type="PROSITE" id="PS51257">
    <property type="entry name" value="PROKAR_LIPOPROTEIN"/>
    <property type="match status" value="1"/>
</dbReference>
<dbReference type="RefSeq" id="WP_005278506.1">
    <property type="nucleotide sequence ID" value="NZ_KB850199.1"/>
</dbReference>
<dbReference type="OrthoDB" id="6690414at2"/>
<dbReference type="AlphaFoldDB" id="N9QPL7"/>
<accession>N9QPL7</accession>
<comment type="caution">
    <text evidence="1">The sequence shown here is derived from an EMBL/GenBank/DDBJ whole genome shotgun (WGS) entry which is preliminary data.</text>
</comment>
<dbReference type="Proteomes" id="UP000013009">
    <property type="component" value="Unassembled WGS sequence"/>
</dbReference>
<organism evidence="1 2">
    <name type="scientific">Acinetobacter colistiniresistens</name>
    <dbReference type="NCBI Taxonomy" id="280145"/>
    <lineage>
        <taxon>Bacteria</taxon>
        <taxon>Pseudomonadati</taxon>
        <taxon>Pseudomonadota</taxon>
        <taxon>Gammaproteobacteria</taxon>
        <taxon>Moraxellales</taxon>
        <taxon>Moraxellaceae</taxon>
        <taxon>Acinetobacter</taxon>
    </lineage>
</organism>
<keyword evidence="2" id="KW-1185">Reference proteome</keyword>
<reference evidence="1 2" key="1">
    <citation type="submission" date="2013-02" db="EMBL/GenBank/DDBJ databases">
        <title>The Genome Sequence of Acinetobacter sp. NIPH 1859.</title>
        <authorList>
            <consortium name="The Broad Institute Genome Sequencing Platform"/>
            <consortium name="The Broad Institute Genome Sequencing Center for Infectious Disease"/>
            <person name="Cerqueira G."/>
            <person name="Feldgarden M."/>
            <person name="Courvalin P."/>
            <person name="Perichon B."/>
            <person name="Grillot-Courvalin C."/>
            <person name="Clermont D."/>
            <person name="Rocha E."/>
            <person name="Yoon E.-J."/>
            <person name="Nemec A."/>
            <person name="Walker B."/>
            <person name="Young S.K."/>
            <person name="Zeng Q."/>
            <person name="Gargeya S."/>
            <person name="Fitzgerald M."/>
            <person name="Haas B."/>
            <person name="Abouelleil A."/>
            <person name="Alvarado L."/>
            <person name="Arachchi H.M."/>
            <person name="Berlin A.M."/>
            <person name="Chapman S.B."/>
            <person name="Dewar J."/>
            <person name="Goldberg J."/>
            <person name="Griggs A."/>
            <person name="Gujja S."/>
            <person name="Hansen M."/>
            <person name="Howarth C."/>
            <person name="Imamovic A."/>
            <person name="Larimer J."/>
            <person name="McCowan C."/>
            <person name="Murphy C."/>
            <person name="Neiman D."/>
            <person name="Pearson M."/>
            <person name="Priest M."/>
            <person name="Roberts A."/>
            <person name="Saif S."/>
            <person name="Shea T."/>
            <person name="Sisk P."/>
            <person name="Sykes S."/>
            <person name="Wortman J."/>
            <person name="Nusbaum C."/>
            <person name="Birren B."/>
        </authorList>
    </citation>
    <scope>NUCLEOTIDE SEQUENCE [LARGE SCALE GENOMIC DNA]</scope>
    <source>
        <strain evidence="1 2">NIPH 1859</strain>
    </source>
</reference>
<sequence>MKKGLLIGLSILGLTACGGGKSADDGSQVVKDEKKDLSTLYSFDIDPYYPIYLQSKIYTVNNRQEFLLKYGEIQIPEEQAKLEAFRGYLTEDTISSIFPPSNADQTYFIGEGVRWDGRFLEYKPSNYLLEKKITLKYEFINKDISGQSIGNYFINQFRKSFGVESGTTKIIWALLGVEGSSMGVFPKGSECWQKKSAQSTQKYIEFYPENKIPHVNVSSDTQIKSTGYWGNVKWTQYIVEATPSEANVKVEYDDKTMWGFYHEKNEDFLYAQNEVICEFLNKTAYQAVQKSMDKMLFEPDDTQR</sequence>
<protein>
    <submittedName>
        <fullName evidence="1">Uncharacterized protein</fullName>
    </submittedName>
</protein>
<proteinExistence type="predicted"/>